<dbReference type="WBParaSite" id="jg4766">
    <property type="protein sequence ID" value="jg4766"/>
    <property type="gene ID" value="jg4766"/>
</dbReference>
<reference evidence="2" key="1">
    <citation type="submission" date="2022-11" db="UniProtKB">
        <authorList>
            <consortium name="WormBaseParasite"/>
        </authorList>
    </citation>
    <scope>IDENTIFICATION</scope>
</reference>
<dbReference type="Proteomes" id="UP000887574">
    <property type="component" value="Unplaced"/>
</dbReference>
<evidence type="ECO:0000313" key="1">
    <source>
        <dbReference type="Proteomes" id="UP000887574"/>
    </source>
</evidence>
<dbReference type="AlphaFoldDB" id="A0A915EC43"/>
<sequence>MVLELYITLIGSLRMSSTTSLAFAIFMVCFLDLAQAEKRPPTRRPPFNPIYLKPTLPTLPADDYALPTFIPGSPDYDYRPSNKQPVRRLGGVGPLTVDKLYLDNSVRAGHVYVNQDYYNYDYPDYKNSYNYRDYPSYGKSGLGLVNKIRSVRHGKK</sequence>
<proteinExistence type="predicted"/>
<evidence type="ECO:0000313" key="2">
    <source>
        <dbReference type="WBParaSite" id="jg4766"/>
    </source>
</evidence>
<accession>A0A915EC43</accession>
<organism evidence="1 2">
    <name type="scientific">Ditylenchus dipsaci</name>
    <dbReference type="NCBI Taxonomy" id="166011"/>
    <lineage>
        <taxon>Eukaryota</taxon>
        <taxon>Metazoa</taxon>
        <taxon>Ecdysozoa</taxon>
        <taxon>Nematoda</taxon>
        <taxon>Chromadorea</taxon>
        <taxon>Rhabditida</taxon>
        <taxon>Tylenchina</taxon>
        <taxon>Tylenchomorpha</taxon>
        <taxon>Sphaerularioidea</taxon>
        <taxon>Anguinidae</taxon>
        <taxon>Anguininae</taxon>
        <taxon>Ditylenchus</taxon>
    </lineage>
</organism>
<protein>
    <submittedName>
        <fullName evidence="2">Uncharacterized protein</fullName>
    </submittedName>
</protein>
<name>A0A915EC43_9BILA</name>
<keyword evidence="1" id="KW-1185">Reference proteome</keyword>